<dbReference type="PROSITE" id="PS51257">
    <property type="entry name" value="PROKAR_LIPOPROTEIN"/>
    <property type="match status" value="1"/>
</dbReference>
<keyword evidence="2" id="KW-0813">Transport</keyword>
<name>A0AAW4PVP6_9EURY</name>
<evidence type="ECO:0000259" key="4">
    <source>
        <dbReference type="Pfam" id="PF13462"/>
    </source>
</evidence>
<evidence type="ECO:0000256" key="3">
    <source>
        <dbReference type="SAM" id="MobiDB-lite"/>
    </source>
</evidence>
<dbReference type="PROSITE" id="PS51318">
    <property type="entry name" value="TAT"/>
    <property type="match status" value="1"/>
</dbReference>
<sequence>MPERPSRRKFLAALAAGSAITVSGCASVVESVNGSGGETPTESGEVPVSNASQSTPEPTQTANGTSAAEETETEEQWSIDEVTISEPSVSLSSVTLPEDDVAYPTMGDADETLTVYGSWKCPYTREFVLTQFPSLVDEFVRSGDVSVQFRSVAYRGGEPFLGVDAPRSTRAGLAVWETDPESFWEYFTYVFANQPQERYRWGKPALLTRFAGAADVSDPSEIRQAASDESAYESRIEQTLTDADENDIWTVPRVVYDGEVTAPTLDAESTREQFEAAADE</sequence>
<dbReference type="InterPro" id="IPR036249">
    <property type="entry name" value="Thioredoxin-like_sf"/>
</dbReference>
<accession>A0AAW4PVP6</accession>
<evidence type="ECO:0000256" key="1">
    <source>
        <dbReference type="ARBA" id="ARBA00007787"/>
    </source>
</evidence>
<dbReference type="InterPro" id="IPR006311">
    <property type="entry name" value="TAT_signal"/>
</dbReference>
<gene>
    <name evidence="5" type="ORF">EGH21_14855</name>
</gene>
<dbReference type="EMBL" id="RKLR01000006">
    <property type="protein sequence ID" value="MBX0324307.1"/>
    <property type="molecule type" value="Genomic_DNA"/>
</dbReference>
<dbReference type="InterPro" id="IPR012336">
    <property type="entry name" value="Thioredoxin-like_fold"/>
</dbReference>
<dbReference type="AlphaFoldDB" id="A0AAW4PVP6"/>
<dbReference type="SUPFAM" id="SSF52833">
    <property type="entry name" value="Thioredoxin-like"/>
    <property type="match status" value="1"/>
</dbReference>
<dbReference type="Proteomes" id="UP001430377">
    <property type="component" value="Unassembled WGS sequence"/>
</dbReference>
<dbReference type="Gene3D" id="3.40.30.10">
    <property type="entry name" value="Glutaredoxin"/>
    <property type="match status" value="1"/>
</dbReference>
<protein>
    <submittedName>
        <fullName evidence="5">Thioredoxin domain-containing protein</fullName>
    </submittedName>
</protein>
<dbReference type="RefSeq" id="WP_220619266.1">
    <property type="nucleotide sequence ID" value="NZ_RKLR01000006.1"/>
</dbReference>
<dbReference type="Pfam" id="PF13462">
    <property type="entry name" value="Thioredoxin_4"/>
    <property type="match status" value="1"/>
</dbReference>
<keyword evidence="2" id="KW-0249">Electron transport</keyword>
<evidence type="ECO:0000313" key="5">
    <source>
        <dbReference type="EMBL" id="MBX0324307.1"/>
    </source>
</evidence>
<feature type="compositionally biased region" description="Polar residues" evidence="3">
    <location>
        <begin position="49"/>
        <end position="66"/>
    </location>
</feature>
<comment type="similarity">
    <text evidence="1">Belongs to the glutaredoxin family.</text>
</comment>
<keyword evidence="6" id="KW-1185">Reference proteome</keyword>
<evidence type="ECO:0000313" key="6">
    <source>
        <dbReference type="Proteomes" id="UP001430377"/>
    </source>
</evidence>
<feature type="region of interest" description="Disordered" evidence="3">
    <location>
        <begin position="30"/>
        <end position="77"/>
    </location>
</feature>
<evidence type="ECO:0000256" key="2">
    <source>
        <dbReference type="ARBA" id="ARBA00022982"/>
    </source>
</evidence>
<proteinExistence type="inferred from homology"/>
<comment type="caution">
    <text evidence="5">The sequence shown here is derived from an EMBL/GenBank/DDBJ whole genome shotgun (WGS) entry which is preliminary data.</text>
</comment>
<feature type="domain" description="Thioredoxin-like fold" evidence="4">
    <location>
        <begin position="108"/>
        <end position="272"/>
    </location>
</feature>
<reference evidence="5 6" key="1">
    <citation type="submission" date="2021-06" db="EMBL/GenBank/DDBJ databases">
        <title>Halomicroarcula sp. a new haloarchaeum isolated from saline soil.</title>
        <authorList>
            <person name="Duran-Viseras A."/>
            <person name="Sanchez-Porro C."/>
            <person name="Ventosa A."/>
        </authorList>
    </citation>
    <scope>NUCLEOTIDE SEQUENCE [LARGE SCALE GENOMIC DNA]</scope>
    <source>
        <strain evidence="5 6">F13</strain>
    </source>
</reference>
<organism evidence="5 6">
    <name type="scientific">Haloarcula rubra</name>
    <dbReference type="NCBI Taxonomy" id="2487747"/>
    <lineage>
        <taxon>Archaea</taxon>
        <taxon>Methanobacteriati</taxon>
        <taxon>Methanobacteriota</taxon>
        <taxon>Stenosarchaea group</taxon>
        <taxon>Halobacteria</taxon>
        <taxon>Halobacteriales</taxon>
        <taxon>Haloarculaceae</taxon>
        <taxon>Haloarcula</taxon>
    </lineage>
</organism>